<keyword evidence="3" id="KW-1185">Reference proteome</keyword>
<sequence length="141" mass="15560">MDRRQECAGRASESVPLEATDEDGRSRIEPVAGDGNPVDSATRDQASALCQLLSGAHVDSPSPFLSARAEELKKSHASPLVLSDEELFILRCFQDPIPERRVGEMLGGLSVRQVRYRRQQALAKIKRYLSANQITLDDLLV</sequence>
<evidence type="ECO:0000313" key="2">
    <source>
        <dbReference type="EMBL" id="MBK1704299.1"/>
    </source>
</evidence>
<gene>
    <name evidence="2" type="ORF">CKO40_06995</name>
</gene>
<dbReference type="SUPFAM" id="SSF88659">
    <property type="entry name" value="Sigma3 and sigma4 domains of RNA polymerase sigma factors"/>
    <property type="match status" value="1"/>
</dbReference>
<name>A0AAJ0X8Z3_9GAMM</name>
<dbReference type="Proteomes" id="UP001296776">
    <property type="component" value="Unassembled WGS sequence"/>
</dbReference>
<protein>
    <submittedName>
        <fullName evidence="2">Uncharacterized protein</fullName>
    </submittedName>
</protein>
<dbReference type="EMBL" id="NRSJ01000009">
    <property type="protein sequence ID" value="MBK1704299.1"/>
    <property type="molecule type" value="Genomic_DNA"/>
</dbReference>
<accession>A0AAJ0X8Z3</accession>
<proteinExistence type="predicted"/>
<dbReference type="InterPro" id="IPR013324">
    <property type="entry name" value="RNA_pol_sigma_r3/r4-like"/>
</dbReference>
<organism evidence="2 3">
    <name type="scientific">Halochromatium glycolicum</name>
    <dbReference type="NCBI Taxonomy" id="85075"/>
    <lineage>
        <taxon>Bacteria</taxon>
        <taxon>Pseudomonadati</taxon>
        <taxon>Pseudomonadota</taxon>
        <taxon>Gammaproteobacteria</taxon>
        <taxon>Chromatiales</taxon>
        <taxon>Chromatiaceae</taxon>
        <taxon>Halochromatium</taxon>
    </lineage>
</organism>
<reference evidence="2" key="2">
    <citation type="journal article" date="2020" name="Microorganisms">
        <title>Osmotic Adaptation and Compatible Solute Biosynthesis of Phototrophic Bacteria as Revealed from Genome Analyses.</title>
        <authorList>
            <person name="Imhoff J.F."/>
            <person name="Rahn T."/>
            <person name="Kunzel S."/>
            <person name="Keller A."/>
            <person name="Neulinger S.C."/>
        </authorList>
    </citation>
    <scope>NUCLEOTIDE SEQUENCE</scope>
    <source>
        <strain evidence="2">DSM 11080</strain>
    </source>
</reference>
<evidence type="ECO:0000313" key="3">
    <source>
        <dbReference type="Proteomes" id="UP001296776"/>
    </source>
</evidence>
<reference evidence="2" key="1">
    <citation type="submission" date="2017-08" db="EMBL/GenBank/DDBJ databases">
        <authorList>
            <person name="Imhoff J.F."/>
            <person name="Rahn T."/>
            <person name="Kuenzel S."/>
            <person name="Neulinger S.C."/>
        </authorList>
    </citation>
    <scope>NUCLEOTIDE SEQUENCE</scope>
    <source>
        <strain evidence="2">DSM 11080</strain>
    </source>
</reference>
<dbReference type="AlphaFoldDB" id="A0AAJ0X8Z3"/>
<evidence type="ECO:0000256" key="1">
    <source>
        <dbReference type="SAM" id="MobiDB-lite"/>
    </source>
</evidence>
<comment type="caution">
    <text evidence="2">The sequence shown here is derived from an EMBL/GenBank/DDBJ whole genome shotgun (WGS) entry which is preliminary data.</text>
</comment>
<feature type="region of interest" description="Disordered" evidence="1">
    <location>
        <begin position="1"/>
        <end position="40"/>
    </location>
</feature>